<evidence type="ECO:0000256" key="1">
    <source>
        <dbReference type="ARBA" id="ARBA00022723"/>
    </source>
</evidence>
<feature type="region of interest" description="Disordered" evidence="2">
    <location>
        <begin position="138"/>
        <end position="195"/>
    </location>
</feature>
<dbReference type="InterPro" id="IPR051785">
    <property type="entry name" value="MMCE/EMCE_epimerase"/>
</dbReference>
<reference evidence="4" key="1">
    <citation type="submission" date="2020-11" db="EMBL/GenBank/DDBJ databases">
        <title>Nocardioides sp. nov., isolated from Soil of Cynanchum wilfordii Hemsley rhizosphere.</title>
        <authorList>
            <person name="Lee J.-S."/>
            <person name="Suh M.K."/>
            <person name="Kim J.-S."/>
        </authorList>
    </citation>
    <scope>NUCLEOTIDE SEQUENCE</scope>
    <source>
        <strain evidence="4">KCTC 19275</strain>
    </source>
</reference>
<dbReference type="Gene3D" id="3.10.180.10">
    <property type="entry name" value="2,3-Dihydroxybiphenyl 1,2-Dioxygenase, domain 1"/>
    <property type="match status" value="1"/>
</dbReference>
<dbReference type="InterPro" id="IPR029068">
    <property type="entry name" value="Glyas_Bleomycin-R_OHBP_Dase"/>
</dbReference>
<accession>A0A930VIS1</accession>
<dbReference type="GO" id="GO:0046491">
    <property type="term" value="P:L-methylmalonyl-CoA metabolic process"/>
    <property type="evidence" value="ECO:0007669"/>
    <property type="project" value="TreeGrafter"/>
</dbReference>
<comment type="caution">
    <text evidence="4">The sequence shown here is derived from an EMBL/GenBank/DDBJ whole genome shotgun (WGS) entry which is preliminary data.</text>
</comment>
<dbReference type="PANTHER" id="PTHR43048:SF5">
    <property type="entry name" value="BLR5325 PROTEIN"/>
    <property type="match status" value="1"/>
</dbReference>
<sequence length="195" mass="20658">MRFDHVGINVGALAAMRDWYVAALGLEVEFEFALTEFGFSGAMLRSPDGYRVELLHREGNVPGIGVSRPMDAALTRGLGHLALTVDDLSTTHASLLALGATERMPPSPSPEPGVRISFVSDPEGNLIELLDRSLLVEPGEPLGEPVSRPGDPMLVEPGEPLGEPVSRPGDPMLVEPGEPLGEPVSRPGDDPSNVP</sequence>
<proteinExistence type="predicted"/>
<gene>
    <name evidence="4" type="ORF">ISU07_16230</name>
</gene>
<dbReference type="InterPro" id="IPR037523">
    <property type="entry name" value="VOC_core"/>
</dbReference>
<dbReference type="Proteomes" id="UP000640489">
    <property type="component" value="Unassembled WGS sequence"/>
</dbReference>
<name>A0A930VIS1_9ACTN</name>
<dbReference type="EMBL" id="JADKPN010000010">
    <property type="protein sequence ID" value="MBF4764680.1"/>
    <property type="molecule type" value="Genomic_DNA"/>
</dbReference>
<feature type="domain" description="VOC" evidence="3">
    <location>
        <begin position="2"/>
        <end position="132"/>
    </location>
</feature>
<protein>
    <submittedName>
        <fullName evidence="4">VOC family protein</fullName>
    </submittedName>
</protein>
<evidence type="ECO:0000259" key="3">
    <source>
        <dbReference type="PROSITE" id="PS51819"/>
    </source>
</evidence>
<dbReference type="SUPFAM" id="SSF54593">
    <property type="entry name" value="Glyoxalase/Bleomycin resistance protein/Dihydroxybiphenyl dioxygenase"/>
    <property type="match status" value="1"/>
</dbReference>
<evidence type="ECO:0000313" key="4">
    <source>
        <dbReference type="EMBL" id="MBF4764680.1"/>
    </source>
</evidence>
<dbReference type="InterPro" id="IPR004360">
    <property type="entry name" value="Glyas_Fos-R_dOase_dom"/>
</dbReference>
<dbReference type="Pfam" id="PF00903">
    <property type="entry name" value="Glyoxalase"/>
    <property type="match status" value="1"/>
</dbReference>
<evidence type="ECO:0000256" key="2">
    <source>
        <dbReference type="SAM" id="MobiDB-lite"/>
    </source>
</evidence>
<dbReference type="CDD" id="cd06587">
    <property type="entry name" value="VOC"/>
    <property type="match status" value="1"/>
</dbReference>
<dbReference type="GO" id="GO:0004493">
    <property type="term" value="F:methylmalonyl-CoA epimerase activity"/>
    <property type="evidence" value="ECO:0007669"/>
    <property type="project" value="TreeGrafter"/>
</dbReference>
<organism evidence="4 5">
    <name type="scientific">Nocardioides islandensis</name>
    <dbReference type="NCBI Taxonomy" id="433663"/>
    <lineage>
        <taxon>Bacteria</taxon>
        <taxon>Bacillati</taxon>
        <taxon>Actinomycetota</taxon>
        <taxon>Actinomycetes</taxon>
        <taxon>Propionibacteriales</taxon>
        <taxon>Nocardioidaceae</taxon>
        <taxon>Nocardioides</taxon>
    </lineage>
</organism>
<evidence type="ECO:0000313" key="5">
    <source>
        <dbReference type="Proteomes" id="UP000640489"/>
    </source>
</evidence>
<dbReference type="PROSITE" id="PS51819">
    <property type="entry name" value="VOC"/>
    <property type="match status" value="1"/>
</dbReference>
<dbReference type="GO" id="GO:0046872">
    <property type="term" value="F:metal ion binding"/>
    <property type="evidence" value="ECO:0007669"/>
    <property type="project" value="UniProtKB-KW"/>
</dbReference>
<keyword evidence="5" id="KW-1185">Reference proteome</keyword>
<dbReference type="PANTHER" id="PTHR43048">
    <property type="entry name" value="METHYLMALONYL-COA EPIMERASE"/>
    <property type="match status" value="1"/>
</dbReference>
<dbReference type="AlphaFoldDB" id="A0A930VIS1"/>
<dbReference type="RefSeq" id="WP_194707863.1">
    <property type="nucleotide sequence ID" value="NZ_JADKPN010000010.1"/>
</dbReference>
<keyword evidence="1" id="KW-0479">Metal-binding</keyword>